<organism evidence="1 2">
    <name type="scientific">Rhizophagus clarus</name>
    <dbReference type="NCBI Taxonomy" id="94130"/>
    <lineage>
        <taxon>Eukaryota</taxon>
        <taxon>Fungi</taxon>
        <taxon>Fungi incertae sedis</taxon>
        <taxon>Mucoromycota</taxon>
        <taxon>Glomeromycotina</taxon>
        <taxon>Glomeromycetes</taxon>
        <taxon>Glomerales</taxon>
        <taxon>Glomeraceae</taxon>
        <taxon>Rhizophagus</taxon>
    </lineage>
</organism>
<evidence type="ECO:0000313" key="1">
    <source>
        <dbReference type="EMBL" id="GES85773.1"/>
    </source>
</evidence>
<dbReference type="AlphaFoldDB" id="A0A8H3QN14"/>
<comment type="caution">
    <text evidence="1">The sequence shown here is derived from an EMBL/GenBank/DDBJ whole genome shotgun (WGS) entry which is preliminary data.</text>
</comment>
<dbReference type="EMBL" id="BLAL01000156">
    <property type="protein sequence ID" value="GES85773.1"/>
    <property type="molecule type" value="Genomic_DNA"/>
</dbReference>
<name>A0A8H3QN14_9GLOM</name>
<accession>A0A8H3QN14</accession>
<reference evidence="1" key="1">
    <citation type="submission" date="2019-10" db="EMBL/GenBank/DDBJ databases">
        <title>Conservation and host-specific expression of non-tandemly repeated heterogenous ribosome RNA gene in arbuscular mycorrhizal fungi.</title>
        <authorList>
            <person name="Maeda T."/>
            <person name="Kobayashi Y."/>
            <person name="Nakagawa T."/>
            <person name="Ezawa T."/>
            <person name="Yamaguchi K."/>
            <person name="Bino T."/>
            <person name="Nishimoto Y."/>
            <person name="Shigenobu S."/>
            <person name="Kawaguchi M."/>
        </authorList>
    </citation>
    <scope>NUCLEOTIDE SEQUENCE</scope>
    <source>
        <strain evidence="1">HR1</strain>
    </source>
</reference>
<dbReference type="OrthoDB" id="2411497at2759"/>
<sequence>MSSFANTSTDPSFKEIEEYNTEQLITYLRTKISNLEENDFTILCDQSINGQAIVTMTQKEFSEPPFNFVYRKARNLDTLIARLNNQNKSIHNFSSALFRDY</sequence>
<dbReference type="InterPro" id="IPR013761">
    <property type="entry name" value="SAM/pointed_sf"/>
</dbReference>
<evidence type="ECO:0000313" key="2">
    <source>
        <dbReference type="Proteomes" id="UP000615446"/>
    </source>
</evidence>
<gene>
    <name evidence="1" type="ORF">RCL2_001287400</name>
</gene>
<dbReference type="Gene3D" id="1.10.150.50">
    <property type="entry name" value="Transcription Factor, Ets-1"/>
    <property type="match status" value="1"/>
</dbReference>
<proteinExistence type="predicted"/>
<protein>
    <submittedName>
        <fullName evidence="1">Uncharacterized protein</fullName>
    </submittedName>
</protein>
<dbReference type="Proteomes" id="UP000615446">
    <property type="component" value="Unassembled WGS sequence"/>
</dbReference>